<gene>
    <name evidence="3" type="ORF">V7S43_008749</name>
</gene>
<comment type="caution">
    <text evidence="3">The sequence shown here is derived from an EMBL/GenBank/DDBJ whole genome shotgun (WGS) entry which is preliminary data.</text>
</comment>
<feature type="domain" description="Chromo" evidence="2">
    <location>
        <begin position="76"/>
        <end position="102"/>
    </location>
</feature>
<keyword evidence="4" id="KW-1185">Reference proteome</keyword>
<feature type="compositionally biased region" description="Basic residues" evidence="1">
    <location>
        <begin position="44"/>
        <end position="55"/>
    </location>
</feature>
<dbReference type="PROSITE" id="PS50013">
    <property type="entry name" value="CHROMO_2"/>
    <property type="match status" value="1"/>
</dbReference>
<evidence type="ECO:0000256" key="1">
    <source>
        <dbReference type="SAM" id="MobiDB-lite"/>
    </source>
</evidence>
<name>A0ABD3FK44_9STRA</name>
<dbReference type="AlphaFoldDB" id="A0ABD3FK44"/>
<sequence length="102" mass="11257">MARGPAKRTPDNAFLETDPPSDQVQHSLQGPTRRKNAVVTSRSVKTRGKTRLASSKKKARTVVAVESDESDGGDIYDMEPIIEEKDGSFFVQWAGYDSDKNT</sequence>
<reference evidence="3 4" key="1">
    <citation type="submission" date="2024-09" db="EMBL/GenBank/DDBJ databases">
        <title>Genome sequencing and assembly of Phytophthora oleae, isolate VK10A, causative agent of rot of olive drupes.</title>
        <authorList>
            <person name="Conti Taguali S."/>
            <person name="Riolo M."/>
            <person name="La Spada F."/>
            <person name="Cacciola S.O."/>
            <person name="Dionisio G."/>
        </authorList>
    </citation>
    <scope>NUCLEOTIDE SEQUENCE [LARGE SCALE GENOMIC DNA]</scope>
    <source>
        <strain evidence="3 4">VK10A</strain>
    </source>
</reference>
<protein>
    <recommendedName>
        <fullName evidence="2">Chromo domain-containing protein</fullName>
    </recommendedName>
</protein>
<evidence type="ECO:0000313" key="4">
    <source>
        <dbReference type="Proteomes" id="UP001632037"/>
    </source>
</evidence>
<dbReference type="Proteomes" id="UP001632037">
    <property type="component" value="Unassembled WGS sequence"/>
</dbReference>
<proteinExistence type="predicted"/>
<organism evidence="3 4">
    <name type="scientific">Phytophthora oleae</name>
    <dbReference type="NCBI Taxonomy" id="2107226"/>
    <lineage>
        <taxon>Eukaryota</taxon>
        <taxon>Sar</taxon>
        <taxon>Stramenopiles</taxon>
        <taxon>Oomycota</taxon>
        <taxon>Peronosporomycetes</taxon>
        <taxon>Peronosporales</taxon>
        <taxon>Peronosporaceae</taxon>
        <taxon>Phytophthora</taxon>
    </lineage>
</organism>
<accession>A0ABD3FK44</accession>
<feature type="region of interest" description="Disordered" evidence="1">
    <location>
        <begin position="1"/>
        <end position="55"/>
    </location>
</feature>
<evidence type="ECO:0000313" key="3">
    <source>
        <dbReference type="EMBL" id="KAL3665950.1"/>
    </source>
</evidence>
<dbReference type="EMBL" id="JBIMZQ010000018">
    <property type="protein sequence ID" value="KAL3665950.1"/>
    <property type="molecule type" value="Genomic_DNA"/>
</dbReference>
<dbReference type="InterPro" id="IPR000953">
    <property type="entry name" value="Chromo/chromo_shadow_dom"/>
</dbReference>
<feature type="compositionally biased region" description="Polar residues" evidence="1">
    <location>
        <begin position="20"/>
        <end position="30"/>
    </location>
</feature>
<evidence type="ECO:0000259" key="2">
    <source>
        <dbReference type="PROSITE" id="PS50013"/>
    </source>
</evidence>